<dbReference type="HOGENOM" id="CLU_376960_0_0_1"/>
<feature type="region of interest" description="Disordered" evidence="1">
    <location>
        <begin position="1"/>
        <end position="56"/>
    </location>
</feature>
<dbReference type="AlphaFoldDB" id="V4A805"/>
<dbReference type="Proteomes" id="UP000030746">
    <property type="component" value="Unassembled WGS sequence"/>
</dbReference>
<feature type="compositionally biased region" description="Basic and acidic residues" evidence="1">
    <location>
        <begin position="13"/>
        <end position="22"/>
    </location>
</feature>
<feature type="domain" description="C2H2-type" evidence="2">
    <location>
        <begin position="620"/>
        <end position="641"/>
    </location>
</feature>
<name>V4A805_LOTGI</name>
<keyword evidence="4" id="KW-1185">Reference proteome</keyword>
<dbReference type="InterPro" id="IPR013087">
    <property type="entry name" value="Znf_C2H2_type"/>
</dbReference>
<dbReference type="SMART" id="SM00355">
    <property type="entry name" value="ZnF_C2H2"/>
    <property type="match status" value="3"/>
</dbReference>
<accession>V4A805</accession>
<reference evidence="3 4" key="1">
    <citation type="journal article" date="2013" name="Nature">
        <title>Insights into bilaterian evolution from three spiralian genomes.</title>
        <authorList>
            <person name="Simakov O."/>
            <person name="Marletaz F."/>
            <person name="Cho S.J."/>
            <person name="Edsinger-Gonzales E."/>
            <person name="Havlak P."/>
            <person name="Hellsten U."/>
            <person name="Kuo D.H."/>
            <person name="Larsson T."/>
            <person name="Lv J."/>
            <person name="Arendt D."/>
            <person name="Savage R."/>
            <person name="Osoegawa K."/>
            <person name="de Jong P."/>
            <person name="Grimwood J."/>
            <person name="Chapman J.A."/>
            <person name="Shapiro H."/>
            <person name="Aerts A."/>
            <person name="Otillar R.P."/>
            <person name="Terry A.Y."/>
            <person name="Boore J.L."/>
            <person name="Grigoriev I.V."/>
            <person name="Lindberg D.R."/>
            <person name="Seaver E.C."/>
            <person name="Weisblat D.A."/>
            <person name="Putnam N.H."/>
            <person name="Rokhsar D.S."/>
        </authorList>
    </citation>
    <scope>NUCLEOTIDE SEQUENCE [LARGE SCALE GENOMIC DNA]</scope>
</reference>
<dbReference type="GeneID" id="20238978"/>
<evidence type="ECO:0000313" key="4">
    <source>
        <dbReference type="Proteomes" id="UP000030746"/>
    </source>
</evidence>
<dbReference type="PROSITE" id="PS00028">
    <property type="entry name" value="ZINC_FINGER_C2H2_1"/>
    <property type="match status" value="1"/>
</dbReference>
<dbReference type="KEGG" id="lgi:LOTGIDRAFT_162313"/>
<evidence type="ECO:0000313" key="3">
    <source>
        <dbReference type="EMBL" id="ESO92837.1"/>
    </source>
</evidence>
<dbReference type="OrthoDB" id="6160647at2759"/>
<dbReference type="CTD" id="20238978"/>
<feature type="compositionally biased region" description="Acidic residues" evidence="1">
    <location>
        <begin position="509"/>
        <end position="520"/>
    </location>
</feature>
<evidence type="ECO:0000259" key="2">
    <source>
        <dbReference type="PROSITE" id="PS00028"/>
    </source>
</evidence>
<feature type="compositionally biased region" description="Polar residues" evidence="1">
    <location>
        <begin position="23"/>
        <end position="56"/>
    </location>
</feature>
<evidence type="ECO:0000256" key="1">
    <source>
        <dbReference type="SAM" id="MobiDB-lite"/>
    </source>
</evidence>
<feature type="region of interest" description="Disordered" evidence="1">
    <location>
        <begin position="464"/>
        <end position="533"/>
    </location>
</feature>
<gene>
    <name evidence="3" type="ORF">LOTGIDRAFT_162313</name>
</gene>
<protein>
    <recommendedName>
        <fullName evidence="2">C2H2-type domain-containing protein</fullName>
    </recommendedName>
</protein>
<dbReference type="OMA" id="NDVIRYE"/>
<feature type="region of interest" description="Disordered" evidence="1">
    <location>
        <begin position="68"/>
        <end position="87"/>
    </location>
</feature>
<feature type="compositionally biased region" description="Basic and acidic residues" evidence="1">
    <location>
        <begin position="480"/>
        <end position="494"/>
    </location>
</feature>
<feature type="compositionally biased region" description="Low complexity" evidence="1">
    <location>
        <begin position="264"/>
        <end position="274"/>
    </location>
</feature>
<feature type="region of interest" description="Disordered" evidence="1">
    <location>
        <begin position="298"/>
        <end position="340"/>
    </location>
</feature>
<proteinExistence type="predicted"/>
<organism evidence="3 4">
    <name type="scientific">Lottia gigantea</name>
    <name type="common">Giant owl limpet</name>
    <dbReference type="NCBI Taxonomy" id="225164"/>
    <lineage>
        <taxon>Eukaryota</taxon>
        <taxon>Metazoa</taxon>
        <taxon>Spiralia</taxon>
        <taxon>Lophotrochozoa</taxon>
        <taxon>Mollusca</taxon>
        <taxon>Gastropoda</taxon>
        <taxon>Patellogastropoda</taxon>
        <taxon>Lottioidea</taxon>
        <taxon>Lottiidae</taxon>
        <taxon>Lottia</taxon>
    </lineage>
</organism>
<sequence length="736" mass="82347">MSFSPKLPASPAVDDKESEGDTSKSSTSNQQPKPIQHNEQSTSESRDVTSNSSISPTNYNYLKALQFSKPTSDSDDSTDGFPKYGPKRSDTLPNSYFSSLSTYGMNNSELNLDSYSSDDDYKARLKVLGKGKSLLKKNVFKCSKRRSGDSRLKDSILSSYAEICYKCKLCKVSPCYMASVESFIFHMKNQHSDIYKDILLKPVTNGNCHPVEMTKTIDGSSSDDASCTNIGRITSEHLLKYSKLWQNSPKSSATDPKSTEETKSTPSTSSSKPTTPVPTQIQKVTEQFLKSCDNLSLPGKQTNSHIGGSNHTDRSKSTSTSINTSKKSPSSPSTTAQNGWLCDLPPSFTPEFGRYTKLVREGGNIVYFCQVCNWKCQVKAAFGVHCNGQQHHTKARLADQNNFDKCKQKSEPNNVKAAIRKAIDYRDNLNKQQATNSSNASSNNANSVKLPIINVPKVPTFNKVLPTESDSTKQLLKQGDINEKQNDIDKLEIRNKRKRPFPVRRSSADGDDWVDSESEDDSSRKRKRPDTIIEPLPKKVINPFLSHYPSMIPMDDYFSRYSSPKQHSIGSILDNEEKVTKIEAESRDKDASLNLPLFPTGSTGLLPESREENLDIQFRCTFCNVYCAGASDYKDHFRTEHDIDTPDLSMADGKGSQNNEWWKMMKIKETLPDTLVSCPKGNVSRDLLLHKVSLTLNMPEVVRWGPSCNKAVREEFPNSLAQRKGKFKKYPLHNNF</sequence>
<feature type="compositionally biased region" description="Low complexity" evidence="1">
    <location>
        <begin position="317"/>
        <end position="335"/>
    </location>
</feature>
<feature type="compositionally biased region" description="Polar residues" evidence="1">
    <location>
        <begin position="299"/>
        <end position="310"/>
    </location>
</feature>
<dbReference type="EMBL" id="KB202014">
    <property type="protein sequence ID" value="ESO92837.1"/>
    <property type="molecule type" value="Genomic_DNA"/>
</dbReference>
<dbReference type="RefSeq" id="XP_009056523.1">
    <property type="nucleotide sequence ID" value="XM_009058275.1"/>
</dbReference>
<feature type="region of interest" description="Disordered" evidence="1">
    <location>
        <begin position="247"/>
        <end position="278"/>
    </location>
</feature>